<accession>A0ABY5J520</accession>
<dbReference type="PANTHER" id="PTHR36454">
    <property type="entry name" value="LMO2823 PROTEIN"/>
    <property type="match status" value="1"/>
</dbReference>
<dbReference type="InterPro" id="IPR008323">
    <property type="entry name" value="UCP033563"/>
</dbReference>
<protein>
    <submittedName>
        <fullName evidence="1">DUF1015 family protein</fullName>
    </submittedName>
</protein>
<proteinExistence type="predicted"/>
<sequence>MKIKCIKESYVNTSQNIYDSDYICLANIKDDKIAFDKTTLFLSEERKRELNAEEIKKNLNCVYLFKNKNAYGLIANLSLEEYQNNNIKSHELVYPNIIQGMVNNIYHYNAEANPVFITYDKKIDLKTFIDSNKYTEKYTFPDLELYAFNDKTAEEIIDNFKDIQTMYVADGHHRLYSSLFSKNKRTILTCFMSFDQVKIQAIHRLIRNVDASNFEMAKSFINQYLEIKNDMPLSRGHVRITYQNKSFIVKLKDGDDDLFWNNDVYKVNTQIITTAFRTQNLNDVEFIRDYDLHDVKKRLSNNDVLIEMKPLKISQFIDLANKNYILPPKSTCFTPKFPSFLVFKKYK</sequence>
<dbReference type="PANTHER" id="PTHR36454:SF1">
    <property type="entry name" value="DUF1015 DOMAIN-CONTAINING PROTEIN"/>
    <property type="match status" value="1"/>
</dbReference>
<keyword evidence="2" id="KW-1185">Reference proteome</keyword>
<organism evidence="1 2">
    <name type="scientific">Mycoplasmopsis equigenitalium</name>
    <dbReference type="NCBI Taxonomy" id="114883"/>
    <lineage>
        <taxon>Bacteria</taxon>
        <taxon>Bacillati</taxon>
        <taxon>Mycoplasmatota</taxon>
        <taxon>Mycoplasmoidales</taxon>
        <taxon>Metamycoplasmataceae</taxon>
        <taxon>Mycoplasmopsis</taxon>
    </lineage>
</organism>
<dbReference type="Pfam" id="PF06245">
    <property type="entry name" value="DUF1015"/>
    <property type="match status" value="1"/>
</dbReference>
<reference evidence="1" key="1">
    <citation type="submission" date="2022-07" db="EMBL/GenBank/DDBJ databases">
        <title>Complete genome of Mycoplasma equigenitalium type strain T37.</title>
        <authorList>
            <person name="Spergser J."/>
        </authorList>
    </citation>
    <scope>NUCLEOTIDE SEQUENCE</scope>
    <source>
        <strain evidence="1">T37</strain>
    </source>
</reference>
<evidence type="ECO:0000313" key="2">
    <source>
        <dbReference type="Proteomes" id="UP001059576"/>
    </source>
</evidence>
<name>A0ABY5J520_9BACT</name>
<dbReference type="EMBL" id="CP101808">
    <property type="protein sequence ID" value="UUD36803.1"/>
    <property type="molecule type" value="Genomic_DNA"/>
</dbReference>
<evidence type="ECO:0000313" key="1">
    <source>
        <dbReference type="EMBL" id="UUD36803.1"/>
    </source>
</evidence>
<dbReference type="Proteomes" id="UP001059576">
    <property type="component" value="Chromosome"/>
</dbReference>
<dbReference type="RefSeq" id="WP_129723059.1">
    <property type="nucleotide sequence ID" value="NZ_CP101808.1"/>
</dbReference>
<gene>
    <name evidence="1" type="ORF">NPA09_02800</name>
</gene>